<evidence type="ECO:0000313" key="6">
    <source>
        <dbReference type="EMBL" id="AGW14827.1"/>
    </source>
</evidence>
<dbReference type="PROSITE" id="PS00589">
    <property type="entry name" value="PTS_HPR_SER"/>
    <property type="match status" value="1"/>
</dbReference>
<dbReference type="EMBL" id="CP006585">
    <property type="protein sequence ID" value="AGW14827.1"/>
    <property type="molecule type" value="Genomic_DNA"/>
</dbReference>
<gene>
    <name evidence="6" type="ORF">DGI_3113</name>
</gene>
<proteinExistence type="inferred from homology"/>
<evidence type="ECO:0000256" key="4">
    <source>
        <dbReference type="ARBA" id="ARBA00022683"/>
    </source>
</evidence>
<comment type="similarity">
    <text evidence="2">Belongs to the HPr family.</text>
</comment>
<keyword evidence="6" id="KW-0808">Transferase</keyword>
<accession>T2GFV1</accession>
<dbReference type="NCBIfam" id="TIGR01003">
    <property type="entry name" value="PTS_HPr_family"/>
    <property type="match status" value="1"/>
</dbReference>
<dbReference type="PRINTS" id="PR00107">
    <property type="entry name" value="PHOSPHOCPHPR"/>
</dbReference>
<evidence type="ECO:0000256" key="3">
    <source>
        <dbReference type="ARBA" id="ARBA00022490"/>
    </source>
</evidence>
<organism evidence="6 7">
    <name type="scientific">Megalodesulfovibrio gigas (strain ATCC 19364 / DSM 1382 / NCIMB 9332 / VKM B-1759)</name>
    <name type="common">Desulfovibrio gigas</name>
    <dbReference type="NCBI Taxonomy" id="1121448"/>
    <lineage>
        <taxon>Bacteria</taxon>
        <taxon>Pseudomonadati</taxon>
        <taxon>Thermodesulfobacteriota</taxon>
        <taxon>Desulfovibrionia</taxon>
        <taxon>Desulfovibrionales</taxon>
        <taxon>Desulfovibrionaceae</taxon>
        <taxon>Megalodesulfovibrio</taxon>
    </lineage>
</organism>
<dbReference type="PATRIC" id="fig|1121448.10.peg.3074"/>
<dbReference type="PROSITE" id="PS00369">
    <property type="entry name" value="PTS_HPR_HIS"/>
    <property type="match status" value="1"/>
</dbReference>
<keyword evidence="3" id="KW-0963">Cytoplasm</keyword>
<dbReference type="PANTHER" id="PTHR33705">
    <property type="entry name" value="PHOSPHOCARRIER PROTEIN HPR"/>
    <property type="match status" value="1"/>
</dbReference>
<dbReference type="Pfam" id="PF00381">
    <property type="entry name" value="PTS-HPr"/>
    <property type="match status" value="1"/>
</dbReference>
<dbReference type="InterPro" id="IPR050399">
    <property type="entry name" value="HPr"/>
</dbReference>
<dbReference type="STRING" id="1121448.DGI_3113"/>
<evidence type="ECO:0000259" key="5">
    <source>
        <dbReference type="PROSITE" id="PS51350"/>
    </source>
</evidence>
<name>T2GFV1_MEGG1</name>
<dbReference type="Gene3D" id="3.30.1340.10">
    <property type="entry name" value="HPr-like"/>
    <property type="match status" value="1"/>
</dbReference>
<dbReference type="OrthoDB" id="9798965at2"/>
<dbReference type="SUPFAM" id="SSF55594">
    <property type="entry name" value="HPr-like"/>
    <property type="match status" value="1"/>
</dbReference>
<keyword evidence="4" id="KW-0598">Phosphotransferase system</keyword>
<dbReference type="InterPro" id="IPR035895">
    <property type="entry name" value="HPr-like_sf"/>
</dbReference>
<sequence length="109" mass="11642">MTAMIESPSSPAAAAGIDNGACACNVHVLNELGLHARPAAVLAQEAQKFRAEIQLRTEDQEVDAKSILDILSLAASRGSELELHATGADAREAVDRLSHCFRTRFGEEK</sequence>
<dbReference type="GO" id="GO:0005737">
    <property type="term" value="C:cytoplasm"/>
    <property type="evidence" value="ECO:0007669"/>
    <property type="project" value="UniProtKB-SubCell"/>
</dbReference>
<dbReference type="AlphaFoldDB" id="T2GFV1"/>
<comment type="subcellular location">
    <subcellularLocation>
        <location evidence="1">Cytoplasm</location>
    </subcellularLocation>
</comment>
<dbReference type="KEGG" id="dgg:DGI_3113"/>
<dbReference type="InterPro" id="IPR002114">
    <property type="entry name" value="PTS_HPr_Ser_P_site"/>
</dbReference>
<dbReference type="eggNOG" id="COG1925">
    <property type="taxonomic scope" value="Bacteria"/>
</dbReference>
<reference evidence="7" key="2">
    <citation type="submission" date="2013-07" db="EMBL/GenBank/DDBJ databases">
        <authorList>
            <person name="Morais-Silva F.O."/>
            <person name="Rezende A.M."/>
            <person name="Pimentel C."/>
            <person name="Resende D.M."/>
            <person name="Santos C.I."/>
            <person name="Clemente C."/>
            <person name="de Oliveira L.M."/>
            <person name="da Silva S.M."/>
            <person name="Costa D.A."/>
            <person name="Varela-Raposo A."/>
            <person name="Horacio E.C.A."/>
            <person name="Matos M."/>
            <person name="Flores O."/>
            <person name="Ruiz J.C."/>
            <person name="Rodrigues-Pousada C."/>
        </authorList>
    </citation>
    <scope>NUCLEOTIDE SEQUENCE [LARGE SCALE GENOMIC DNA]</scope>
    <source>
        <strain evidence="7">ATCC 19364 / DSM 1382 / NCIMB 9332 / VKM B-1759</strain>
    </source>
</reference>
<dbReference type="GO" id="GO:0009401">
    <property type="term" value="P:phosphoenolpyruvate-dependent sugar phosphotransferase system"/>
    <property type="evidence" value="ECO:0007669"/>
    <property type="project" value="UniProtKB-KW"/>
</dbReference>
<evidence type="ECO:0000256" key="1">
    <source>
        <dbReference type="ARBA" id="ARBA00004496"/>
    </source>
</evidence>
<dbReference type="PROSITE" id="PS51350">
    <property type="entry name" value="PTS_HPR_DOM"/>
    <property type="match status" value="1"/>
</dbReference>
<dbReference type="PANTHER" id="PTHR33705:SF2">
    <property type="entry name" value="PHOSPHOCARRIER PROTEIN NPR"/>
    <property type="match status" value="1"/>
</dbReference>
<feature type="domain" description="HPr" evidence="5">
    <location>
        <begin position="21"/>
        <end position="108"/>
    </location>
</feature>
<reference evidence="6 7" key="1">
    <citation type="journal article" date="2013" name="J. Bacteriol.">
        <title>Roles of HynAB and Ech, the only two hydrogenases found in the model sulfate reducer Desulfovibrio gigas.</title>
        <authorList>
            <person name="Morais-Silva F.O."/>
            <person name="Santos C.I."/>
            <person name="Rodrigues R."/>
            <person name="Pereira I.A."/>
            <person name="Rodrigues-Pousada C."/>
        </authorList>
    </citation>
    <scope>NUCLEOTIDE SEQUENCE [LARGE SCALE GENOMIC DNA]</scope>
    <source>
        <strain evidence="7">ATCC 19364 / DSM 1382 / NCIMB 9332 / VKM B-1759</strain>
    </source>
</reference>
<dbReference type="InterPro" id="IPR000032">
    <property type="entry name" value="HPr-like"/>
</dbReference>
<dbReference type="InterPro" id="IPR001020">
    <property type="entry name" value="PTS_HPr_His_P_site"/>
</dbReference>
<dbReference type="HOGENOM" id="CLU_136230_2_4_7"/>
<protein>
    <submittedName>
        <fullName evidence="6">Putative phosphotransferase system, phosphocarrier protein HPr</fullName>
    </submittedName>
</protein>
<dbReference type="Proteomes" id="UP000016587">
    <property type="component" value="Chromosome"/>
</dbReference>
<evidence type="ECO:0000256" key="2">
    <source>
        <dbReference type="ARBA" id="ARBA00010736"/>
    </source>
</evidence>
<evidence type="ECO:0000313" key="7">
    <source>
        <dbReference type="Proteomes" id="UP000016587"/>
    </source>
</evidence>
<dbReference type="GO" id="GO:0016740">
    <property type="term" value="F:transferase activity"/>
    <property type="evidence" value="ECO:0007669"/>
    <property type="project" value="UniProtKB-KW"/>
</dbReference>
<keyword evidence="7" id="KW-1185">Reference proteome</keyword>
<dbReference type="CDD" id="cd00367">
    <property type="entry name" value="PTS-HPr_like"/>
    <property type="match status" value="1"/>
</dbReference>